<dbReference type="InterPro" id="IPR050556">
    <property type="entry name" value="Type_II_TA_system_RNase"/>
</dbReference>
<dbReference type="Gene3D" id="3.40.50.1010">
    <property type="entry name" value="5'-nuclease"/>
    <property type="match status" value="1"/>
</dbReference>
<dbReference type="Pfam" id="PF01850">
    <property type="entry name" value="PIN"/>
    <property type="match status" value="1"/>
</dbReference>
<keyword evidence="3 8" id="KW-0540">Nuclease</keyword>
<dbReference type="GO" id="GO:0000287">
    <property type="term" value="F:magnesium ion binding"/>
    <property type="evidence" value="ECO:0007669"/>
    <property type="project" value="UniProtKB-UniRule"/>
</dbReference>
<keyword evidence="8" id="KW-0800">Toxin</keyword>
<evidence type="ECO:0000259" key="9">
    <source>
        <dbReference type="Pfam" id="PF01850"/>
    </source>
</evidence>
<evidence type="ECO:0000256" key="1">
    <source>
        <dbReference type="ARBA" id="ARBA00001946"/>
    </source>
</evidence>
<dbReference type="CDD" id="cd09881">
    <property type="entry name" value="PIN_VapC4-5_FitB-like"/>
    <property type="match status" value="1"/>
</dbReference>
<dbReference type="InterPro" id="IPR002716">
    <property type="entry name" value="PIN_dom"/>
</dbReference>
<dbReference type="Proteomes" id="UP000241193">
    <property type="component" value="Unassembled WGS sequence"/>
</dbReference>
<keyword evidence="5 8" id="KW-0378">Hydrolase</keyword>
<evidence type="ECO:0000256" key="3">
    <source>
        <dbReference type="ARBA" id="ARBA00022722"/>
    </source>
</evidence>
<sequence length="137" mass="15045">MLRTLDTNICSYILRRHPAAMIERFASLDPGSVWLSAIVAAELRFGAAKLAAPRFHAAVEAWLAGFDLRPWSLEATHHYAQTRAALERAGKPIGGMDLMIAAHAMAEDSVLITNNAREFLRVPGLAVEEWAIETPLP</sequence>
<dbReference type="GO" id="GO:0016787">
    <property type="term" value="F:hydrolase activity"/>
    <property type="evidence" value="ECO:0007669"/>
    <property type="project" value="UniProtKB-KW"/>
</dbReference>
<dbReference type="SUPFAM" id="SSF88723">
    <property type="entry name" value="PIN domain-like"/>
    <property type="match status" value="1"/>
</dbReference>
<feature type="binding site" evidence="8">
    <location>
        <position position="6"/>
    </location>
    <ligand>
        <name>Mg(2+)</name>
        <dbReference type="ChEBI" id="CHEBI:18420"/>
    </ligand>
</feature>
<dbReference type="AlphaFoldDB" id="A0A2T4IIH2"/>
<dbReference type="RefSeq" id="WP_107492095.1">
    <property type="nucleotide sequence ID" value="NZ_PZKC01000002.1"/>
</dbReference>
<dbReference type="EC" id="3.1.-.-" evidence="8"/>
<evidence type="ECO:0000256" key="6">
    <source>
        <dbReference type="ARBA" id="ARBA00022842"/>
    </source>
</evidence>
<comment type="cofactor">
    <cofactor evidence="1 8">
        <name>Mg(2+)</name>
        <dbReference type="ChEBI" id="CHEBI:18420"/>
    </cofactor>
</comment>
<evidence type="ECO:0000313" key="11">
    <source>
        <dbReference type="Proteomes" id="UP000241193"/>
    </source>
</evidence>
<gene>
    <name evidence="8" type="primary">vapC</name>
    <name evidence="10" type="ORF">C8261_02530</name>
</gene>
<proteinExistence type="inferred from homology"/>
<reference evidence="10 11" key="1">
    <citation type="submission" date="2018-03" db="EMBL/GenBank/DDBJ databases">
        <authorList>
            <person name="Keele B.F."/>
        </authorList>
    </citation>
    <scope>NUCLEOTIDE SEQUENCE [LARGE SCALE GENOMIC DNA]</scope>
    <source>
        <strain evidence="10 11">D20</strain>
    </source>
</reference>
<dbReference type="HAMAP" id="MF_00265">
    <property type="entry name" value="VapC_Nob1"/>
    <property type="match status" value="1"/>
</dbReference>
<dbReference type="PANTHER" id="PTHR33653:SF1">
    <property type="entry name" value="RIBONUCLEASE VAPC2"/>
    <property type="match status" value="1"/>
</dbReference>
<feature type="domain" description="PIN" evidence="9">
    <location>
        <begin position="5"/>
        <end position="124"/>
    </location>
</feature>
<dbReference type="GO" id="GO:0004540">
    <property type="term" value="F:RNA nuclease activity"/>
    <property type="evidence" value="ECO:0007669"/>
    <property type="project" value="InterPro"/>
</dbReference>
<dbReference type="GO" id="GO:0090729">
    <property type="term" value="F:toxin activity"/>
    <property type="evidence" value="ECO:0007669"/>
    <property type="project" value="UniProtKB-KW"/>
</dbReference>
<evidence type="ECO:0000256" key="4">
    <source>
        <dbReference type="ARBA" id="ARBA00022723"/>
    </source>
</evidence>
<name>A0A2T4IIH2_9RHOO</name>
<organism evidence="10 11">
    <name type="scientific">Pseudothauera lacus</name>
    <dbReference type="NCBI Taxonomy" id="2136175"/>
    <lineage>
        <taxon>Bacteria</taxon>
        <taxon>Pseudomonadati</taxon>
        <taxon>Pseudomonadota</taxon>
        <taxon>Betaproteobacteria</taxon>
        <taxon>Rhodocyclales</taxon>
        <taxon>Zoogloeaceae</taxon>
        <taxon>Pseudothauera</taxon>
    </lineage>
</organism>
<keyword evidence="11" id="KW-1185">Reference proteome</keyword>
<keyword evidence="2 8" id="KW-1277">Toxin-antitoxin system</keyword>
<evidence type="ECO:0000256" key="5">
    <source>
        <dbReference type="ARBA" id="ARBA00022801"/>
    </source>
</evidence>
<evidence type="ECO:0000256" key="2">
    <source>
        <dbReference type="ARBA" id="ARBA00022649"/>
    </source>
</evidence>
<comment type="function">
    <text evidence="8">Toxic component of a toxin-antitoxin (TA) system. An RNase.</text>
</comment>
<dbReference type="InterPro" id="IPR029060">
    <property type="entry name" value="PIN-like_dom_sf"/>
</dbReference>
<accession>A0A2T4IIH2</accession>
<dbReference type="PANTHER" id="PTHR33653">
    <property type="entry name" value="RIBONUCLEASE VAPC2"/>
    <property type="match status" value="1"/>
</dbReference>
<dbReference type="OrthoDB" id="9796690at2"/>
<dbReference type="InterPro" id="IPR022907">
    <property type="entry name" value="VapC_family"/>
</dbReference>
<comment type="caution">
    <text evidence="10">The sequence shown here is derived from an EMBL/GenBank/DDBJ whole genome shotgun (WGS) entry which is preliminary data.</text>
</comment>
<keyword evidence="6 8" id="KW-0460">Magnesium</keyword>
<evidence type="ECO:0000256" key="7">
    <source>
        <dbReference type="ARBA" id="ARBA00038093"/>
    </source>
</evidence>
<evidence type="ECO:0000313" key="10">
    <source>
        <dbReference type="EMBL" id="PTD97575.1"/>
    </source>
</evidence>
<dbReference type="EMBL" id="PZKC01000002">
    <property type="protein sequence ID" value="PTD97575.1"/>
    <property type="molecule type" value="Genomic_DNA"/>
</dbReference>
<feature type="binding site" evidence="8">
    <location>
        <position position="97"/>
    </location>
    <ligand>
        <name>Mg(2+)</name>
        <dbReference type="ChEBI" id="CHEBI:18420"/>
    </ligand>
</feature>
<comment type="similarity">
    <text evidence="7 8">Belongs to the PINc/VapC protein family.</text>
</comment>
<keyword evidence="4 8" id="KW-0479">Metal-binding</keyword>
<evidence type="ECO:0000256" key="8">
    <source>
        <dbReference type="HAMAP-Rule" id="MF_00265"/>
    </source>
</evidence>
<protein>
    <recommendedName>
        <fullName evidence="8">Ribonuclease VapC</fullName>
        <shortName evidence="8">RNase VapC</shortName>
        <ecNumber evidence="8">3.1.-.-</ecNumber>
    </recommendedName>
    <alternativeName>
        <fullName evidence="8">Toxin VapC</fullName>
    </alternativeName>
</protein>
<reference evidence="10 11" key="2">
    <citation type="submission" date="2018-04" db="EMBL/GenBank/DDBJ databases">
        <title>Thauera lacus sp. nov., isolated from an saline lake in Inner Mongolia, China.</title>
        <authorList>
            <person name="Liang Q.-Y."/>
        </authorList>
    </citation>
    <scope>NUCLEOTIDE SEQUENCE [LARGE SCALE GENOMIC DNA]</scope>
    <source>
        <strain evidence="10 11">D20</strain>
    </source>
</reference>